<dbReference type="OrthoDB" id="9809841at2"/>
<dbReference type="SUPFAM" id="SSF50475">
    <property type="entry name" value="FMN-binding split barrel"/>
    <property type="match status" value="1"/>
</dbReference>
<proteinExistence type="predicted"/>
<dbReference type="Gene3D" id="3.40.1670.10">
    <property type="entry name" value="UbiD C-terminal domain-like"/>
    <property type="match status" value="1"/>
</dbReference>
<accession>A0A1G6GLJ4</accession>
<reference evidence="5" key="1">
    <citation type="submission" date="2016-09" db="EMBL/GenBank/DDBJ databases">
        <authorList>
            <person name="Varghese N."/>
            <person name="Submissions S."/>
        </authorList>
    </citation>
    <scope>NUCLEOTIDE SEQUENCE [LARGE SCALE GENOMIC DNA]</scope>
    <source>
        <strain evidence="5">25nlg</strain>
    </source>
</reference>
<dbReference type="AlphaFoldDB" id="A0A1G6GLJ4"/>
<evidence type="ECO:0000259" key="2">
    <source>
        <dbReference type="Pfam" id="PF20695"/>
    </source>
</evidence>
<dbReference type="EMBL" id="FMYM01000001">
    <property type="protein sequence ID" value="SDB82723.1"/>
    <property type="molecule type" value="Genomic_DNA"/>
</dbReference>
<keyword evidence="5" id="KW-1185">Reference proteome</keyword>
<evidence type="ECO:0000259" key="1">
    <source>
        <dbReference type="Pfam" id="PF01977"/>
    </source>
</evidence>
<dbReference type="SUPFAM" id="SSF143968">
    <property type="entry name" value="UbiD C-terminal domain-like"/>
    <property type="match status" value="2"/>
</dbReference>
<dbReference type="NCBIfam" id="TIGR00148">
    <property type="entry name" value="UbiD family decarboxylase"/>
    <property type="match status" value="1"/>
</dbReference>
<dbReference type="PANTHER" id="PTHR30108:SF7">
    <property type="entry name" value="3-POLYPRENYL-4-HYDROXYBENZOATE DECARBOXYLASE"/>
    <property type="match status" value="1"/>
</dbReference>
<evidence type="ECO:0000313" key="4">
    <source>
        <dbReference type="EMBL" id="SDB82723.1"/>
    </source>
</evidence>
<evidence type="ECO:0000313" key="5">
    <source>
        <dbReference type="Proteomes" id="UP000242662"/>
    </source>
</evidence>
<sequence>MHIHLRSFMDQLREEKEIVEVTTEVDPYLEIPEIHRRIIEEQGPALFFTNVKGSPFPVVTNLFGTIRRVNMAFGPKPETFVQQATSALDRLMPPSISSLWQERHLFRNVLNLGTKNISVNKAPVTAVHTTDVDMNILPALTGWKDDSGPFVTLPLVYTEHPDKNEHNLGMYRIELREKNRTGMHWQIHKGGGFHHYAAEQRNEALPTSLFIGGPPALMISAIAPLPEAIPELMFTSLLMGEKLTTAKVDHHPHPLIAEAEFAFTGVVPPHVREPEGPFGDHYGYYSLQHDFPVFDVQHMWRRKDAIYPATVVGKPYQEDYYIAEYLQRLIKPLYPLVMSGVKDLQAYGETGVHSLTGAIVRDSYYKEGLTHAIRILGEGQLSLTKFLMVTNKTVNLNHFSELLEAVLERFKPERDLLILTDTSMDTLDYTGRRFNAGSKAIMTGLGEPIRSLTHTYTGGHVDGAIDIKPYCGGCLVVAGPSYTSHEDYGAWLKDHAQEAFKDWQLVFIVDDANISYTQKLFLWTTFTRFDPAHDVYAKADIVHNNIRYKGPIIIDARMKPFYPDEVVVDDKTARTVDEKWSSYFPKGYV</sequence>
<dbReference type="GO" id="GO:0005737">
    <property type="term" value="C:cytoplasm"/>
    <property type="evidence" value="ECO:0007669"/>
    <property type="project" value="TreeGrafter"/>
</dbReference>
<dbReference type="InterPro" id="IPR049383">
    <property type="entry name" value="UbiD-like_N"/>
</dbReference>
<protein>
    <submittedName>
        <fullName evidence="4">UbiD family decarboxylase</fullName>
    </submittedName>
</protein>
<dbReference type="STRING" id="1464122.SAMN05421737_101210"/>
<dbReference type="Pfam" id="PF20695">
    <property type="entry name" value="UbiD_N"/>
    <property type="match status" value="1"/>
</dbReference>
<feature type="domain" description="3-octaprenyl-4-hydroxybenzoate carboxy-lyase-like C-terminal" evidence="3">
    <location>
        <begin position="321"/>
        <end position="442"/>
    </location>
</feature>
<gene>
    <name evidence="4" type="ORF">SAMN05421737_101210</name>
</gene>
<feature type="domain" description="3-octaprenyl-4-hydroxybenzoate carboxy-lyase-like Rift-related" evidence="1">
    <location>
        <begin position="119"/>
        <end position="315"/>
    </location>
</feature>
<organism evidence="4 5">
    <name type="scientific">Shouchella lonarensis</name>
    <dbReference type="NCBI Taxonomy" id="1464122"/>
    <lineage>
        <taxon>Bacteria</taxon>
        <taxon>Bacillati</taxon>
        <taxon>Bacillota</taxon>
        <taxon>Bacilli</taxon>
        <taxon>Bacillales</taxon>
        <taxon>Bacillaceae</taxon>
        <taxon>Shouchella</taxon>
    </lineage>
</organism>
<evidence type="ECO:0000259" key="3">
    <source>
        <dbReference type="Pfam" id="PF20696"/>
    </source>
</evidence>
<dbReference type="InterPro" id="IPR048304">
    <property type="entry name" value="UbiD_Rift_dom"/>
</dbReference>
<dbReference type="GO" id="GO:0016831">
    <property type="term" value="F:carboxy-lyase activity"/>
    <property type="evidence" value="ECO:0007669"/>
    <property type="project" value="InterPro"/>
</dbReference>
<dbReference type="Proteomes" id="UP000242662">
    <property type="component" value="Unassembled WGS sequence"/>
</dbReference>
<name>A0A1G6GLJ4_9BACI</name>
<dbReference type="Pfam" id="PF20696">
    <property type="entry name" value="UbiD_C"/>
    <property type="match status" value="1"/>
</dbReference>
<dbReference type="Pfam" id="PF01977">
    <property type="entry name" value="UbiD"/>
    <property type="match status" value="1"/>
</dbReference>
<dbReference type="InterPro" id="IPR049381">
    <property type="entry name" value="UbiD-like_C"/>
</dbReference>
<feature type="domain" description="3-octaprenyl-4-hydroxybenzoate carboxy-lyase-like N-terminal" evidence="2">
    <location>
        <begin position="10"/>
        <end position="85"/>
    </location>
</feature>
<dbReference type="PANTHER" id="PTHR30108">
    <property type="entry name" value="3-OCTAPRENYL-4-HYDROXYBENZOATE CARBOXY-LYASE-RELATED"/>
    <property type="match status" value="1"/>
</dbReference>
<dbReference type="RefSeq" id="WP_090774582.1">
    <property type="nucleotide sequence ID" value="NZ_FMYM01000001.1"/>
</dbReference>
<dbReference type="InterPro" id="IPR002830">
    <property type="entry name" value="UbiD"/>
</dbReference>